<dbReference type="Gene3D" id="3.20.20.100">
    <property type="entry name" value="NADP-dependent oxidoreductase domain"/>
    <property type="match status" value="1"/>
</dbReference>
<dbReference type="InterPro" id="IPR023210">
    <property type="entry name" value="NADP_OxRdtase_dom"/>
</dbReference>
<sequence length="331" mass="36095">MPKLAGKEVSRTGLGLMRLTLPGSVVPDETAFPVLRASLECGVNVWNAADFYGTPDNNSLHLLHRYFTTYPEDAEKVVLSVKSGIADMRTLTMDSSPDAVRRSVDRANAILAGTKKIDLFGPARVDPKVPIEETVAALAELVAQGKIGGIQLSEVRAETIRRASAITKIDMVEAEISLWATDVFENGVATTCGELGIVLEAHTPLGAGMLTGKIKSLDDMAPNDHHRRFPRFQPENFSQNMRLVEKIEELSRDKGCTPAQLALGWLRERSGKDQCAVIIPLPGARAVERVKENCTEIDLTAQDMEEINSILRRFPVAGSRYPGNAAGLTEY</sequence>
<comment type="caution">
    <text evidence="3">The sequence shown here is derived from an EMBL/GenBank/DDBJ whole genome shotgun (WGS) entry which is preliminary data.</text>
</comment>
<dbReference type="InterPro" id="IPR050791">
    <property type="entry name" value="Aldo-Keto_reductase"/>
</dbReference>
<proteinExistence type="predicted"/>
<feature type="domain" description="NADP-dependent oxidoreductase" evidence="2">
    <location>
        <begin position="13"/>
        <end position="311"/>
    </location>
</feature>
<dbReference type="SUPFAM" id="SSF51430">
    <property type="entry name" value="NAD(P)-linked oxidoreductase"/>
    <property type="match status" value="1"/>
</dbReference>
<evidence type="ECO:0000313" key="4">
    <source>
        <dbReference type="Proteomes" id="UP001610563"/>
    </source>
</evidence>
<name>A0ABR4FN39_9EURO</name>
<dbReference type="EMBL" id="JBFTWV010000172">
    <property type="protein sequence ID" value="KAL2784634.1"/>
    <property type="molecule type" value="Genomic_DNA"/>
</dbReference>
<keyword evidence="1" id="KW-0560">Oxidoreductase</keyword>
<evidence type="ECO:0000313" key="3">
    <source>
        <dbReference type="EMBL" id="KAL2784634.1"/>
    </source>
</evidence>
<dbReference type="Proteomes" id="UP001610563">
    <property type="component" value="Unassembled WGS sequence"/>
</dbReference>
<reference evidence="3 4" key="1">
    <citation type="submission" date="2024-07" db="EMBL/GenBank/DDBJ databases">
        <title>Section-level genome sequencing and comparative genomics of Aspergillus sections Usti and Cavernicolus.</title>
        <authorList>
            <consortium name="Lawrence Berkeley National Laboratory"/>
            <person name="Nybo J.L."/>
            <person name="Vesth T.C."/>
            <person name="Theobald S."/>
            <person name="Frisvad J.C."/>
            <person name="Larsen T.O."/>
            <person name="Kjaerboelling I."/>
            <person name="Rothschild-Mancinelli K."/>
            <person name="Lyhne E.K."/>
            <person name="Kogle M.E."/>
            <person name="Barry K."/>
            <person name="Clum A."/>
            <person name="Na H."/>
            <person name="Ledsgaard L."/>
            <person name="Lin J."/>
            <person name="Lipzen A."/>
            <person name="Kuo A."/>
            <person name="Riley R."/>
            <person name="Mondo S."/>
            <person name="Labutti K."/>
            <person name="Haridas S."/>
            <person name="Pangalinan J."/>
            <person name="Salamov A.A."/>
            <person name="Simmons B.A."/>
            <person name="Magnuson J.K."/>
            <person name="Chen J."/>
            <person name="Drula E."/>
            <person name="Henrissat B."/>
            <person name="Wiebenga A."/>
            <person name="Lubbers R.J."/>
            <person name="Gomes A.C."/>
            <person name="Makela M.R."/>
            <person name="Stajich J."/>
            <person name="Grigoriev I.V."/>
            <person name="Mortensen U.H."/>
            <person name="De Vries R.P."/>
            <person name="Baker S.E."/>
            <person name="Andersen M.R."/>
        </authorList>
    </citation>
    <scope>NUCLEOTIDE SEQUENCE [LARGE SCALE GENOMIC DNA]</scope>
    <source>
        <strain evidence="3 4">CBS 209.92</strain>
    </source>
</reference>
<evidence type="ECO:0000259" key="2">
    <source>
        <dbReference type="Pfam" id="PF00248"/>
    </source>
</evidence>
<protein>
    <submittedName>
        <fullName evidence="3">NADP-dependent oxidoreductase domain-containing protein</fullName>
    </submittedName>
</protein>
<evidence type="ECO:0000256" key="1">
    <source>
        <dbReference type="ARBA" id="ARBA00023002"/>
    </source>
</evidence>
<dbReference type="InterPro" id="IPR036812">
    <property type="entry name" value="NAD(P)_OxRdtase_dom_sf"/>
</dbReference>
<dbReference type="PANTHER" id="PTHR43625:SF78">
    <property type="entry name" value="PYRIDOXAL REDUCTASE-RELATED"/>
    <property type="match status" value="1"/>
</dbReference>
<dbReference type="PANTHER" id="PTHR43625">
    <property type="entry name" value="AFLATOXIN B1 ALDEHYDE REDUCTASE"/>
    <property type="match status" value="1"/>
</dbReference>
<accession>A0ABR4FN39</accession>
<dbReference type="CDD" id="cd19077">
    <property type="entry name" value="AKR_AKR8A1-2"/>
    <property type="match status" value="1"/>
</dbReference>
<dbReference type="Pfam" id="PF00248">
    <property type="entry name" value="Aldo_ket_red"/>
    <property type="match status" value="1"/>
</dbReference>
<gene>
    <name evidence="3" type="ORF">BJX66DRAFT_316394</name>
</gene>
<keyword evidence="4" id="KW-1185">Reference proteome</keyword>
<organism evidence="3 4">
    <name type="scientific">Aspergillus keveii</name>
    <dbReference type="NCBI Taxonomy" id="714993"/>
    <lineage>
        <taxon>Eukaryota</taxon>
        <taxon>Fungi</taxon>
        <taxon>Dikarya</taxon>
        <taxon>Ascomycota</taxon>
        <taxon>Pezizomycotina</taxon>
        <taxon>Eurotiomycetes</taxon>
        <taxon>Eurotiomycetidae</taxon>
        <taxon>Eurotiales</taxon>
        <taxon>Aspergillaceae</taxon>
        <taxon>Aspergillus</taxon>
        <taxon>Aspergillus subgen. Nidulantes</taxon>
    </lineage>
</organism>